<evidence type="ECO:0000313" key="1">
    <source>
        <dbReference type="EMBL" id="GMT34247.1"/>
    </source>
</evidence>
<reference evidence="1" key="1">
    <citation type="submission" date="2023-10" db="EMBL/GenBank/DDBJ databases">
        <title>Genome assembly of Pristionchus species.</title>
        <authorList>
            <person name="Yoshida K."/>
            <person name="Sommer R.J."/>
        </authorList>
    </citation>
    <scope>NUCLEOTIDE SEQUENCE</scope>
    <source>
        <strain evidence="1">RS5133</strain>
    </source>
</reference>
<dbReference type="AlphaFoldDB" id="A0AAV5WT70"/>
<organism evidence="1 2">
    <name type="scientific">Pristionchus fissidentatus</name>
    <dbReference type="NCBI Taxonomy" id="1538716"/>
    <lineage>
        <taxon>Eukaryota</taxon>
        <taxon>Metazoa</taxon>
        <taxon>Ecdysozoa</taxon>
        <taxon>Nematoda</taxon>
        <taxon>Chromadorea</taxon>
        <taxon>Rhabditida</taxon>
        <taxon>Rhabditina</taxon>
        <taxon>Diplogasteromorpha</taxon>
        <taxon>Diplogasteroidea</taxon>
        <taxon>Neodiplogasteridae</taxon>
        <taxon>Pristionchus</taxon>
    </lineage>
</organism>
<keyword evidence="2" id="KW-1185">Reference proteome</keyword>
<protein>
    <recommendedName>
        <fullName evidence="3">BTB And C-terminal Kelch domain containing protein</fullName>
    </recommendedName>
</protein>
<name>A0AAV5WT70_9BILA</name>
<feature type="non-terminal residue" evidence="1">
    <location>
        <position position="1"/>
    </location>
</feature>
<sequence length="192" mass="22412">NQEVKEIKEIPEPEFVSFLQALHCWRFEFTSVIHALDTLGLADRFIMPRISKKVLPYLKCESLPEYLLEYAFIVADRVSCTEDLLVWIMTQFNCDSKLIEIVRSTALSLSNDSIQTFFEQFNRRRRMQIFVKTYFGRIVTLGVAILLRKSSTRSRTRWDYRRTRRISSSSVSSSPILACSLTTISPRNRLSI</sequence>
<comment type="caution">
    <text evidence="1">The sequence shown here is derived from an EMBL/GenBank/DDBJ whole genome shotgun (WGS) entry which is preliminary data.</text>
</comment>
<evidence type="ECO:0000313" key="2">
    <source>
        <dbReference type="Proteomes" id="UP001432322"/>
    </source>
</evidence>
<evidence type="ECO:0008006" key="3">
    <source>
        <dbReference type="Google" id="ProtNLM"/>
    </source>
</evidence>
<gene>
    <name evidence="1" type="ORF">PFISCL1PPCAC_25544</name>
</gene>
<dbReference type="Proteomes" id="UP001432322">
    <property type="component" value="Unassembled WGS sequence"/>
</dbReference>
<accession>A0AAV5WT70</accession>
<proteinExistence type="predicted"/>
<dbReference type="EMBL" id="BTSY01000006">
    <property type="protein sequence ID" value="GMT34247.1"/>
    <property type="molecule type" value="Genomic_DNA"/>
</dbReference>